<dbReference type="CDD" id="cd00067">
    <property type="entry name" value="GAL4"/>
    <property type="match status" value="1"/>
</dbReference>
<evidence type="ECO:0000313" key="6">
    <source>
        <dbReference type="Proteomes" id="UP000031516"/>
    </source>
</evidence>
<dbReference type="GO" id="GO:0000976">
    <property type="term" value="F:transcription cis-regulatory region binding"/>
    <property type="evidence" value="ECO:0007669"/>
    <property type="project" value="TreeGrafter"/>
</dbReference>
<dbReference type="PROSITE" id="PS50048">
    <property type="entry name" value="ZN2_CY6_FUNGAL_2"/>
    <property type="match status" value="1"/>
</dbReference>
<dbReference type="InterPro" id="IPR001138">
    <property type="entry name" value="Zn2Cys6_DnaBD"/>
</dbReference>
<dbReference type="Proteomes" id="UP000031516">
    <property type="component" value="Unassembled WGS sequence"/>
</dbReference>
<evidence type="ECO:0000256" key="2">
    <source>
        <dbReference type="ARBA" id="ARBA00023242"/>
    </source>
</evidence>
<evidence type="ECO:0000256" key="3">
    <source>
        <dbReference type="SAM" id="MobiDB-lite"/>
    </source>
</evidence>
<comment type="caution">
    <text evidence="5">The sequence shown here is derived from an EMBL/GenBank/DDBJ whole genome shotgun (WGS) entry which is preliminary data.</text>
</comment>
<dbReference type="EMBL" id="CCBQ010000019">
    <property type="protein sequence ID" value="CDO92934.1"/>
    <property type="molecule type" value="Genomic_DNA"/>
</dbReference>
<dbReference type="SMART" id="SM00066">
    <property type="entry name" value="GAL4"/>
    <property type="match status" value="1"/>
</dbReference>
<comment type="subcellular location">
    <subcellularLocation>
        <location evidence="1">Nucleus</location>
    </subcellularLocation>
</comment>
<dbReference type="Pfam" id="PF11951">
    <property type="entry name" value="Fungal_trans_2"/>
    <property type="match status" value="1"/>
</dbReference>
<protein>
    <submittedName>
        <fullName evidence="5">WGS project CCBQ000000000 data, contig 00099</fullName>
    </submittedName>
</protein>
<dbReference type="SUPFAM" id="SSF57701">
    <property type="entry name" value="Zn2/Cys6 DNA-binding domain"/>
    <property type="match status" value="1"/>
</dbReference>
<dbReference type="PROSITE" id="PS00463">
    <property type="entry name" value="ZN2_CY6_FUNGAL_1"/>
    <property type="match status" value="1"/>
</dbReference>
<dbReference type="InterPro" id="IPR036864">
    <property type="entry name" value="Zn2-C6_fun-type_DNA-bd_sf"/>
</dbReference>
<accession>A0A0A8L483</accession>
<feature type="region of interest" description="Disordered" evidence="3">
    <location>
        <begin position="64"/>
        <end position="83"/>
    </location>
</feature>
<gene>
    <name evidence="5" type="ORF">KLDO_g1242</name>
</gene>
<sequence length="660" mass="75196">MVEPTKKKRKYSKNGCTECKRKKVKCDETKPVCWQCSHLSLKCVYKTREFQFIVSKVPKKQRSTVESGPDLCKMESNKKDGDWRSKEAGQEIDTTLQRLEEDESFPKIESPFTPSFGGNDEGDLNALLNDALLFANDLFSKMPESCTGAIAEERQEPESHGNEVESHSKFNRWEDIEVLLNDVSKSELSYLKIFYDKVSYWLMPLAQCPDSNVCNHILFQHLIKVNSSNSKVKSYLQSSMVSISAKYVYNVYGKEDDNVIRKHFLKKALQQLYQEFESLSYETLELSQIDSLNLCVLLLTLDSSTFGTQEWKLHLRGAKDLLMKYNRNTEMMSGTSESILLHKRTVALARNWFSAIAAVASLAKGAHFFNETEVQEMLDIGANDASTSKLLKNMGFLTEQNFNTFIGYSPEALSLLTEVIKCLAADTCQNENNDTFLKICSLVQASREFQCYPNINGKLDANSAPPLSTVSVVFHRNSYYSVYDTLQQVHVELVFVTYLLKCIRLPESCSLIQNSYKRSWRMLEWMFSDCDLTIMEINTLIELLETGEIHNYSTLKAKLKFDLVRKSIIAPLLKDFILMMYQVSMLMSVARLAALDPSSLRLTRCKVLSYLLALADNLGAESARTSIAYLIREWYPRPSNLLPANEPDHAAMEDNALPFS</sequence>
<dbReference type="PANTHER" id="PTHR37534">
    <property type="entry name" value="TRANSCRIPTIONAL ACTIVATOR PROTEIN UGA3"/>
    <property type="match status" value="1"/>
</dbReference>
<keyword evidence="6" id="KW-1185">Reference proteome</keyword>
<dbReference type="GO" id="GO:0000981">
    <property type="term" value="F:DNA-binding transcription factor activity, RNA polymerase II-specific"/>
    <property type="evidence" value="ECO:0007669"/>
    <property type="project" value="InterPro"/>
</dbReference>
<dbReference type="GO" id="GO:0045944">
    <property type="term" value="P:positive regulation of transcription by RNA polymerase II"/>
    <property type="evidence" value="ECO:0007669"/>
    <property type="project" value="TreeGrafter"/>
</dbReference>
<organism evidence="5 6">
    <name type="scientific">Kluyveromyces dobzhanskii CBS 2104</name>
    <dbReference type="NCBI Taxonomy" id="1427455"/>
    <lineage>
        <taxon>Eukaryota</taxon>
        <taxon>Fungi</taxon>
        <taxon>Dikarya</taxon>
        <taxon>Ascomycota</taxon>
        <taxon>Saccharomycotina</taxon>
        <taxon>Saccharomycetes</taxon>
        <taxon>Saccharomycetales</taxon>
        <taxon>Saccharomycetaceae</taxon>
        <taxon>Kluyveromyces</taxon>
    </lineage>
</organism>
<reference evidence="5 6" key="1">
    <citation type="submission" date="2014-03" db="EMBL/GenBank/DDBJ databases">
        <title>The genome of Kluyveromyces dobzhanskii.</title>
        <authorList>
            <person name="Nystedt B."/>
            <person name="Astrom S."/>
        </authorList>
    </citation>
    <scope>NUCLEOTIDE SEQUENCE [LARGE SCALE GENOMIC DNA]</scope>
    <source>
        <strain evidence="5 6">CBS 2104</strain>
    </source>
</reference>
<proteinExistence type="predicted"/>
<feature type="domain" description="Zn(2)-C6 fungal-type" evidence="4">
    <location>
        <begin position="15"/>
        <end position="45"/>
    </location>
</feature>
<dbReference type="GO" id="GO:0008270">
    <property type="term" value="F:zinc ion binding"/>
    <property type="evidence" value="ECO:0007669"/>
    <property type="project" value="InterPro"/>
</dbReference>
<dbReference type="OrthoDB" id="416217at2759"/>
<dbReference type="InterPro" id="IPR021858">
    <property type="entry name" value="Fun_TF"/>
</dbReference>
<dbReference type="GO" id="GO:0005634">
    <property type="term" value="C:nucleus"/>
    <property type="evidence" value="ECO:0007669"/>
    <property type="project" value="UniProtKB-SubCell"/>
</dbReference>
<dbReference type="Gene3D" id="4.10.240.10">
    <property type="entry name" value="Zn(2)-C6 fungal-type DNA-binding domain"/>
    <property type="match status" value="1"/>
</dbReference>
<keyword evidence="2" id="KW-0539">Nucleus</keyword>
<name>A0A0A8L483_9SACH</name>
<evidence type="ECO:0000259" key="4">
    <source>
        <dbReference type="PROSITE" id="PS50048"/>
    </source>
</evidence>
<dbReference type="Pfam" id="PF00172">
    <property type="entry name" value="Zn_clus"/>
    <property type="match status" value="1"/>
</dbReference>
<dbReference type="AlphaFoldDB" id="A0A0A8L483"/>
<evidence type="ECO:0000256" key="1">
    <source>
        <dbReference type="ARBA" id="ARBA00004123"/>
    </source>
</evidence>
<feature type="compositionally biased region" description="Basic and acidic residues" evidence="3">
    <location>
        <begin position="72"/>
        <end position="83"/>
    </location>
</feature>
<dbReference type="PANTHER" id="PTHR37534:SF49">
    <property type="entry name" value="LYSINE BIOSYNTHESIS REGULATORY PROTEIN LYS14"/>
    <property type="match status" value="1"/>
</dbReference>
<evidence type="ECO:0000313" key="5">
    <source>
        <dbReference type="EMBL" id="CDO92934.1"/>
    </source>
</evidence>